<evidence type="ECO:0000313" key="3">
    <source>
        <dbReference type="Proteomes" id="UP000483820"/>
    </source>
</evidence>
<dbReference type="Proteomes" id="UP000483820">
    <property type="component" value="Chromosome V"/>
</dbReference>
<feature type="transmembrane region" description="Helical" evidence="1">
    <location>
        <begin position="211"/>
        <end position="230"/>
    </location>
</feature>
<keyword evidence="1" id="KW-0472">Membrane</keyword>
<name>A0A6A5GGG6_CAERE</name>
<feature type="transmembrane region" description="Helical" evidence="1">
    <location>
        <begin position="264"/>
        <end position="283"/>
    </location>
</feature>
<proteinExistence type="predicted"/>
<dbReference type="KEGG" id="crq:GCK72_020282"/>
<comment type="caution">
    <text evidence="2">The sequence shown here is derived from an EMBL/GenBank/DDBJ whole genome shotgun (WGS) entry which is preliminary data.</text>
</comment>
<dbReference type="CTD" id="9820079"/>
<keyword evidence="1" id="KW-0812">Transmembrane</keyword>
<feature type="transmembrane region" description="Helical" evidence="1">
    <location>
        <begin position="51"/>
        <end position="69"/>
    </location>
</feature>
<sequence length="345" mass="40337">MASFNWTEISDTCPEFTLSSSDFLLALVALVGFVMNFKLQRRFFKQLKGSVFLINLAACDTGICFIYIWKYFLPSIVMYLQSDVGLFSSRENYNSQIQILGEMRITFSFQAEVFNAFYDTAMNLLILYIVIEKLLWTCRPRTRRFWRLFTSADYKFYLAVGTVCLSLIAAVFVAWRLGSFSESPFCDLQLSLVKFENPYLQFLQSNFLRTIYTSASLLTITFVGIALCRVSKVGEGENPMAEEDISLSAYFELTVEYTKRSIHCMLFVAMTFFARDMFWYFVFNPSSEERHKESMHSRILRNWTLDFMNVILSGSRMVFYYLFCGKRMVLEFQPNGVRNDFFLEL</sequence>
<dbReference type="AlphaFoldDB" id="A0A6A5GGG6"/>
<evidence type="ECO:0000256" key="1">
    <source>
        <dbReference type="SAM" id="Phobius"/>
    </source>
</evidence>
<organism evidence="2 3">
    <name type="scientific">Caenorhabditis remanei</name>
    <name type="common">Caenorhabditis vulgaris</name>
    <dbReference type="NCBI Taxonomy" id="31234"/>
    <lineage>
        <taxon>Eukaryota</taxon>
        <taxon>Metazoa</taxon>
        <taxon>Ecdysozoa</taxon>
        <taxon>Nematoda</taxon>
        <taxon>Chromadorea</taxon>
        <taxon>Rhabditida</taxon>
        <taxon>Rhabditina</taxon>
        <taxon>Rhabditomorpha</taxon>
        <taxon>Rhabditoidea</taxon>
        <taxon>Rhabditidae</taxon>
        <taxon>Peloderinae</taxon>
        <taxon>Caenorhabditis</taxon>
    </lineage>
</organism>
<feature type="transmembrane region" description="Helical" evidence="1">
    <location>
        <begin position="156"/>
        <end position="175"/>
    </location>
</feature>
<keyword evidence="1" id="KW-1133">Transmembrane helix</keyword>
<feature type="transmembrane region" description="Helical" evidence="1">
    <location>
        <begin position="116"/>
        <end position="135"/>
    </location>
</feature>
<dbReference type="GeneID" id="9820079"/>
<dbReference type="EMBL" id="WUAV01000005">
    <property type="protein sequence ID" value="KAF1753725.1"/>
    <property type="molecule type" value="Genomic_DNA"/>
</dbReference>
<feature type="transmembrane region" description="Helical" evidence="1">
    <location>
        <begin position="20"/>
        <end position="39"/>
    </location>
</feature>
<evidence type="ECO:0000313" key="2">
    <source>
        <dbReference type="EMBL" id="KAF1753725.1"/>
    </source>
</evidence>
<reference evidence="2 3" key="1">
    <citation type="submission" date="2019-12" db="EMBL/GenBank/DDBJ databases">
        <title>Chromosome-level assembly of the Caenorhabditis remanei genome.</title>
        <authorList>
            <person name="Teterina A.A."/>
            <person name="Willis J.H."/>
            <person name="Phillips P.C."/>
        </authorList>
    </citation>
    <scope>NUCLEOTIDE SEQUENCE [LARGE SCALE GENOMIC DNA]</scope>
    <source>
        <strain evidence="2 3">PX506</strain>
        <tissue evidence="2">Whole organism</tissue>
    </source>
</reference>
<evidence type="ECO:0008006" key="4">
    <source>
        <dbReference type="Google" id="ProtNLM"/>
    </source>
</evidence>
<accession>A0A6A5GGG6</accession>
<feature type="transmembrane region" description="Helical" evidence="1">
    <location>
        <begin position="303"/>
        <end position="323"/>
    </location>
</feature>
<protein>
    <recommendedName>
        <fullName evidence="4">G-protein coupled receptors family 1 profile domain-containing protein</fullName>
    </recommendedName>
</protein>
<dbReference type="RefSeq" id="XP_053582402.1">
    <property type="nucleotide sequence ID" value="XM_053733489.1"/>
</dbReference>
<gene>
    <name evidence="2" type="ORF">GCK72_020282</name>
</gene>